<reference evidence="1 3" key="1">
    <citation type="submission" date="2016-08" db="EMBL/GenBank/DDBJ databases">
        <title>Moorella thermoacetica DSM 103132.</title>
        <authorList>
            <person name="Jendresen C.B."/>
            <person name="Redl S.M."/>
            <person name="Jensen T.O."/>
            <person name="Nielsen A.T."/>
        </authorList>
    </citation>
    <scope>NUCLEOTIDE SEQUENCE [LARGE SCALE GENOMIC DNA]</scope>
    <source>
        <strain evidence="1 3">DSM 103132</strain>
    </source>
</reference>
<organism evidence="1 3">
    <name type="scientific">Neomoorella thermoacetica</name>
    <name type="common">Clostridium thermoaceticum</name>
    <dbReference type="NCBI Taxonomy" id="1525"/>
    <lineage>
        <taxon>Bacteria</taxon>
        <taxon>Bacillati</taxon>
        <taxon>Bacillota</taxon>
        <taxon>Clostridia</taxon>
        <taxon>Neomoorellales</taxon>
        <taxon>Neomoorellaceae</taxon>
        <taxon>Neomoorella</taxon>
    </lineage>
</organism>
<name>A0AAC9HIN5_NEOTH</name>
<gene>
    <name evidence="1" type="ORF">Maut_02239</name>
    <name evidence="2" type="ORF">MTAT_20120</name>
</gene>
<dbReference type="AlphaFoldDB" id="A0AAC9HIN5"/>
<evidence type="ECO:0000313" key="3">
    <source>
        <dbReference type="Proteomes" id="UP000094598"/>
    </source>
</evidence>
<proteinExistence type="predicted"/>
<protein>
    <submittedName>
        <fullName evidence="1">Uncharacterized protein</fullName>
    </submittedName>
</protein>
<evidence type="ECO:0000313" key="4">
    <source>
        <dbReference type="Proteomes" id="UP000322283"/>
    </source>
</evidence>
<reference evidence="2 4" key="2">
    <citation type="submission" date="2019-05" db="EMBL/GenBank/DDBJ databases">
        <title>Genome sequence of Moorella thermoacetica ATCC 33924.</title>
        <authorList>
            <person name="Poehlein A."/>
            <person name="Bengelsdorf F.R."/>
            <person name="Duerre P."/>
            <person name="Daniel R."/>
        </authorList>
    </citation>
    <scope>NUCLEOTIDE SEQUENCE [LARGE SCALE GENOMIC DNA]</scope>
    <source>
        <strain evidence="2 4">ATCC 33924</strain>
    </source>
</reference>
<keyword evidence="4" id="KW-1185">Reference proteome</keyword>
<dbReference type="EMBL" id="VCDX01000006">
    <property type="protein sequence ID" value="TYL12770.1"/>
    <property type="molecule type" value="Genomic_DNA"/>
</dbReference>
<dbReference type="Proteomes" id="UP000094598">
    <property type="component" value="Chromosome"/>
</dbReference>
<dbReference type="Proteomes" id="UP000322283">
    <property type="component" value="Unassembled WGS sequence"/>
</dbReference>
<sequence>MSITTTQLTRREQARQLVLELAGKILNQDAWPAIPTRWRYATGVEVKQDVTGQGFKRAVIKGLLPGMISIIQSNPRKVRDAKNKVMVYYDGDGERRVGQVRRGEGLVWFN</sequence>
<evidence type="ECO:0000313" key="2">
    <source>
        <dbReference type="EMBL" id="TYL12770.1"/>
    </source>
</evidence>
<accession>A0AAC9HIN5</accession>
<dbReference type="RefSeq" id="WP_148871563.1">
    <property type="nucleotide sequence ID" value="NZ_CP017019.1"/>
</dbReference>
<evidence type="ECO:0000313" key="1">
    <source>
        <dbReference type="EMBL" id="AOQ24667.1"/>
    </source>
</evidence>
<dbReference type="EMBL" id="CP017019">
    <property type="protein sequence ID" value="AOQ24667.1"/>
    <property type="molecule type" value="Genomic_DNA"/>
</dbReference>